<name>A0A089LSK7_9BACL</name>
<dbReference type="EMBL" id="CP009286">
    <property type="protein sequence ID" value="AIQ64516.1"/>
    <property type="molecule type" value="Genomic_DNA"/>
</dbReference>
<reference evidence="4 5" key="1">
    <citation type="submission" date="2014-08" db="EMBL/GenBank/DDBJ databases">
        <title>Comparative genomics of the Paenibacillus odorifer group.</title>
        <authorList>
            <person name="den Bakker H.C."/>
            <person name="Tsai Y.-C."/>
            <person name="Martin N."/>
            <person name="Korlach J."/>
            <person name="Wiedmann M."/>
        </authorList>
    </citation>
    <scope>NUCLEOTIDE SEQUENCE [LARGE SCALE GENOMIC DNA]</scope>
    <source>
        <strain evidence="4 5">DSM 14472</strain>
    </source>
</reference>
<evidence type="ECO:0000313" key="4">
    <source>
        <dbReference type="EMBL" id="AIQ64516.1"/>
    </source>
</evidence>
<dbReference type="AlphaFoldDB" id="A0A089LSK7"/>
<keyword evidence="3" id="KW-1133">Transmembrane helix</keyword>
<evidence type="ECO:0000256" key="1">
    <source>
        <dbReference type="ARBA" id="ARBA00022679"/>
    </source>
</evidence>
<feature type="transmembrane region" description="Helical" evidence="3">
    <location>
        <begin position="68"/>
        <end position="90"/>
    </location>
</feature>
<protein>
    <recommendedName>
        <fullName evidence="6">CDP-alcohol phosphatidyltransferase</fullName>
    </recommendedName>
</protein>
<dbReference type="KEGG" id="pste:PSTEL_16830"/>
<evidence type="ECO:0000256" key="2">
    <source>
        <dbReference type="RuleBase" id="RU003750"/>
    </source>
</evidence>
<dbReference type="Proteomes" id="UP000029507">
    <property type="component" value="Chromosome"/>
</dbReference>
<keyword evidence="3" id="KW-0812">Transmembrane</keyword>
<dbReference type="InterPro" id="IPR000462">
    <property type="entry name" value="CDP-OH_P_trans"/>
</dbReference>
<accession>A0A089LSK7</accession>
<feature type="transmembrane region" description="Helical" evidence="3">
    <location>
        <begin position="96"/>
        <end position="115"/>
    </location>
</feature>
<evidence type="ECO:0000256" key="3">
    <source>
        <dbReference type="SAM" id="Phobius"/>
    </source>
</evidence>
<evidence type="ECO:0000313" key="5">
    <source>
        <dbReference type="Proteomes" id="UP000029507"/>
    </source>
</evidence>
<keyword evidence="3" id="KW-0472">Membrane</keyword>
<sequence length="185" mass="20012">MNQSKREELVMNNIPNWITGSRMILALLLLLPKPLSAVYLTVYLLCGLSDVLDGVIARKTGTTSVRGARLDSAADLIFIGAVLFTLIPVLKLDGGLVIWIAVIGAVKLASILTGFLKFGVFAGIHTYGNKATGILVFMIPLMLPFVQPSLPVAVVCTVATLTAIEEWMILLLSSRLEPDRKGLFF</sequence>
<dbReference type="Gene3D" id="1.20.120.1760">
    <property type="match status" value="1"/>
</dbReference>
<organism evidence="4 5">
    <name type="scientific">Paenibacillus stellifer</name>
    <dbReference type="NCBI Taxonomy" id="169760"/>
    <lineage>
        <taxon>Bacteria</taxon>
        <taxon>Bacillati</taxon>
        <taxon>Bacillota</taxon>
        <taxon>Bacilli</taxon>
        <taxon>Bacillales</taxon>
        <taxon>Paenibacillaceae</taxon>
        <taxon>Paenibacillus</taxon>
    </lineage>
</organism>
<dbReference type="InterPro" id="IPR043130">
    <property type="entry name" value="CDP-OH_PTrfase_TM_dom"/>
</dbReference>
<dbReference type="InterPro" id="IPR048254">
    <property type="entry name" value="CDP_ALCOHOL_P_TRANSF_CS"/>
</dbReference>
<feature type="transmembrane region" description="Helical" evidence="3">
    <location>
        <begin position="12"/>
        <end position="31"/>
    </location>
</feature>
<feature type="transmembrane region" description="Helical" evidence="3">
    <location>
        <begin position="127"/>
        <end position="146"/>
    </location>
</feature>
<dbReference type="GO" id="GO:0016020">
    <property type="term" value="C:membrane"/>
    <property type="evidence" value="ECO:0007669"/>
    <property type="project" value="InterPro"/>
</dbReference>
<dbReference type="GO" id="GO:0008654">
    <property type="term" value="P:phospholipid biosynthetic process"/>
    <property type="evidence" value="ECO:0007669"/>
    <property type="project" value="InterPro"/>
</dbReference>
<comment type="similarity">
    <text evidence="2">Belongs to the CDP-alcohol phosphatidyltransferase class-I family.</text>
</comment>
<dbReference type="STRING" id="169760.PSTEL_16830"/>
<evidence type="ECO:0008006" key="6">
    <source>
        <dbReference type="Google" id="ProtNLM"/>
    </source>
</evidence>
<keyword evidence="5" id="KW-1185">Reference proteome</keyword>
<keyword evidence="1 2" id="KW-0808">Transferase</keyword>
<dbReference type="PROSITE" id="PS00379">
    <property type="entry name" value="CDP_ALCOHOL_P_TRANSF"/>
    <property type="match status" value="1"/>
</dbReference>
<dbReference type="Pfam" id="PF01066">
    <property type="entry name" value="CDP-OH_P_transf"/>
    <property type="match status" value="1"/>
</dbReference>
<dbReference type="GO" id="GO:0016780">
    <property type="term" value="F:phosphotransferase activity, for other substituted phosphate groups"/>
    <property type="evidence" value="ECO:0007669"/>
    <property type="project" value="InterPro"/>
</dbReference>
<feature type="transmembrane region" description="Helical" evidence="3">
    <location>
        <begin position="37"/>
        <end position="56"/>
    </location>
</feature>
<proteinExistence type="inferred from homology"/>
<dbReference type="HOGENOM" id="CLU_115797_1_0_9"/>
<gene>
    <name evidence="4" type="ORF">PSTEL_16830</name>
</gene>